<keyword evidence="6" id="KW-0802">TPR repeat</keyword>
<evidence type="ECO:0000256" key="4">
    <source>
        <dbReference type="ARBA" id="ARBA00022737"/>
    </source>
</evidence>
<dbReference type="GO" id="GO:0008800">
    <property type="term" value="F:beta-lactamase activity"/>
    <property type="evidence" value="ECO:0007669"/>
    <property type="project" value="UniProtKB-UniRule"/>
</dbReference>
<dbReference type="GO" id="GO:0046677">
    <property type="term" value="P:response to antibiotic"/>
    <property type="evidence" value="ECO:0007669"/>
    <property type="project" value="UniProtKB-KW"/>
</dbReference>
<comment type="similarity">
    <text evidence="2 9">Belongs to the hcp beta-lactamase family.</text>
</comment>
<dbReference type="Proteomes" id="UP000256695">
    <property type="component" value="Unassembled WGS sequence"/>
</dbReference>
<keyword evidence="9" id="KW-0964">Secreted</keyword>
<evidence type="ECO:0000256" key="9">
    <source>
        <dbReference type="RuleBase" id="RU366075"/>
    </source>
</evidence>
<dbReference type="OrthoDB" id="5330140at2"/>
<comment type="function">
    <text evidence="9">Hydrolyzes 6-aminopenicillinic acid and 7-aminocephalosporanic acid (ACA) derivatives.</text>
</comment>
<evidence type="ECO:0000256" key="8">
    <source>
        <dbReference type="ARBA" id="ARBA00023251"/>
    </source>
</evidence>
<dbReference type="PANTHER" id="PTHR13891">
    <property type="entry name" value="CYTOCHROME C OXIDASE ASSEMBLY FACTOR 7"/>
    <property type="match status" value="1"/>
</dbReference>
<evidence type="ECO:0000256" key="7">
    <source>
        <dbReference type="ARBA" id="ARBA00023157"/>
    </source>
</evidence>
<proteinExistence type="inferred from homology"/>
<evidence type="ECO:0000313" key="10">
    <source>
        <dbReference type="EMBL" id="RDU74512.1"/>
    </source>
</evidence>
<dbReference type="EC" id="3.5.2.6" evidence="3 9"/>
<comment type="subcellular location">
    <subcellularLocation>
        <location evidence="9">Secreted</location>
    </subcellularLocation>
</comment>
<dbReference type="SUPFAM" id="SSF81901">
    <property type="entry name" value="HCP-like"/>
    <property type="match status" value="1"/>
</dbReference>
<keyword evidence="11" id="KW-1185">Reference proteome</keyword>
<dbReference type="SMART" id="SM00671">
    <property type="entry name" value="SEL1"/>
    <property type="match status" value="3"/>
</dbReference>
<dbReference type="PANTHER" id="PTHR13891:SF1">
    <property type="entry name" value="CYTOCHROME C OXIDASE ASSEMBLY FACTOR 7"/>
    <property type="match status" value="1"/>
</dbReference>
<comment type="caution">
    <text evidence="10">The sequence shown here is derived from an EMBL/GenBank/DDBJ whole genome shotgun (WGS) entry which is preliminary data.</text>
</comment>
<organism evidence="10 11">
    <name type="scientific">Helicobacter anseris</name>
    <dbReference type="NCBI Taxonomy" id="375926"/>
    <lineage>
        <taxon>Bacteria</taxon>
        <taxon>Pseudomonadati</taxon>
        <taxon>Campylobacterota</taxon>
        <taxon>Epsilonproteobacteria</taxon>
        <taxon>Campylobacterales</taxon>
        <taxon>Helicobacteraceae</taxon>
        <taxon>Helicobacter</taxon>
    </lineage>
</organism>
<keyword evidence="8" id="KW-0046">Antibiotic resistance</keyword>
<dbReference type="InterPro" id="IPR040239">
    <property type="entry name" value="HcpB-like"/>
</dbReference>
<name>A0A3D8JAQ9_9HELI</name>
<dbReference type="InterPro" id="IPR011990">
    <property type="entry name" value="TPR-like_helical_dom_sf"/>
</dbReference>
<dbReference type="RefSeq" id="WP_115578221.1">
    <property type="nucleotide sequence ID" value="NZ_NXLX01000001.1"/>
</dbReference>
<dbReference type="InterPro" id="IPR006597">
    <property type="entry name" value="Sel1-like"/>
</dbReference>
<accession>A0A3D8JAQ9</accession>
<dbReference type="Pfam" id="PF08238">
    <property type="entry name" value="Sel1"/>
    <property type="match status" value="4"/>
</dbReference>
<gene>
    <name evidence="10" type="ORF">CQA57_00210</name>
</gene>
<dbReference type="EMBL" id="NXLX01000001">
    <property type="protein sequence ID" value="RDU74512.1"/>
    <property type="molecule type" value="Genomic_DNA"/>
</dbReference>
<dbReference type="GO" id="GO:0005576">
    <property type="term" value="C:extracellular region"/>
    <property type="evidence" value="ECO:0007669"/>
    <property type="project" value="UniProtKB-SubCell"/>
</dbReference>
<evidence type="ECO:0000256" key="6">
    <source>
        <dbReference type="ARBA" id="ARBA00022803"/>
    </source>
</evidence>
<evidence type="ECO:0000313" key="11">
    <source>
        <dbReference type="Proteomes" id="UP000256695"/>
    </source>
</evidence>
<dbReference type="AlphaFoldDB" id="A0A3D8JAQ9"/>
<reference evidence="10 11" key="1">
    <citation type="submission" date="2018-04" db="EMBL/GenBank/DDBJ databases">
        <title>Novel Campyloabacter and Helicobacter Species and Strains.</title>
        <authorList>
            <person name="Mannion A.J."/>
            <person name="Shen Z."/>
            <person name="Fox J.G."/>
        </authorList>
    </citation>
    <scope>NUCLEOTIDE SEQUENCE [LARGE SCALE GENOMIC DNA]</scope>
    <source>
        <strain evidence="10 11">MIT 04-9362</strain>
    </source>
</reference>
<evidence type="ECO:0000256" key="3">
    <source>
        <dbReference type="ARBA" id="ARBA00012865"/>
    </source>
</evidence>
<keyword evidence="7" id="KW-1015">Disulfide bond</keyword>
<sequence>MLLKNLSLIILSTLLLFAKSKEDYLQKAVEAYKKENFLTAKEYYTKACESGNMRGCSGLGTIYERGLGVIKNLLKAKEYYEMACNNKDSFGCFHLRIIQEGDLAIDYYTILCDDDNGAACLRVGNIYYNGLNVPKDKKNAVIYYQKACILKNAQGCFNLGILYRNGEGDLETNPEIALAYFYLAKQYLSIDCKKGAIPSCNLLKSMEAYQLN</sequence>
<keyword evidence="5 9" id="KW-0378">Hydrolase</keyword>
<evidence type="ECO:0000256" key="2">
    <source>
        <dbReference type="ARBA" id="ARBA00008486"/>
    </source>
</evidence>
<dbReference type="Gene3D" id="1.25.40.10">
    <property type="entry name" value="Tetratricopeptide repeat domain"/>
    <property type="match status" value="2"/>
</dbReference>
<protein>
    <recommendedName>
        <fullName evidence="3 9">Beta-lactamase</fullName>
        <ecNumber evidence="3 9">3.5.2.6</ecNumber>
    </recommendedName>
</protein>
<evidence type="ECO:0000256" key="1">
    <source>
        <dbReference type="ARBA" id="ARBA00001526"/>
    </source>
</evidence>
<comment type="catalytic activity">
    <reaction evidence="1 9">
        <text>a beta-lactam + H2O = a substituted beta-amino acid</text>
        <dbReference type="Rhea" id="RHEA:20401"/>
        <dbReference type="ChEBI" id="CHEBI:15377"/>
        <dbReference type="ChEBI" id="CHEBI:35627"/>
        <dbReference type="ChEBI" id="CHEBI:140347"/>
        <dbReference type="EC" id="3.5.2.6"/>
    </reaction>
</comment>
<keyword evidence="4" id="KW-0677">Repeat</keyword>
<evidence type="ECO:0000256" key="5">
    <source>
        <dbReference type="ARBA" id="ARBA00022801"/>
    </source>
</evidence>